<keyword evidence="4" id="KW-1133">Transmembrane helix</keyword>
<evidence type="ECO:0000313" key="9">
    <source>
        <dbReference type="Proteomes" id="UP000187266"/>
    </source>
</evidence>
<dbReference type="Proteomes" id="UP000187266">
    <property type="component" value="Chromosome"/>
</dbReference>
<protein>
    <recommendedName>
        <fullName evidence="7">NADH:quinone oxidoreductase/Mrp antiporter transmembrane domain-containing protein</fullName>
    </recommendedName>
</protein>
<dbReference type="GO" id="GO:0015990">
    <property type="term" value="P:electron transport coupled proton transport"/>
    <property type="evidence" value="ECO:0007669"/>
    <property type="project" value="TreeGrafter"/>
</dbReference>
<comment type="function">
    <text evidence="1">NDH-1 shuttles electrons from NADH, via FMN and iron-sulfur (Fe-S) centers, to quinones in the respiratory chain. The immediate electron acceptor for the enzyme in this species is believed to be ubiquinone. Couples the redox reaction to proton translocation (for every two electrons transferred, four hydrogen ions are translocated across the cytoplasmic membrane), and thus conserves the redox energy in a proton gradient.</text>
</comment>
<evidence type="ECO:0000256" key="3">
    <source>
        <dbReference type="ARBA" id="ARBA00022692"/>
    </source>
</evidence>
<evidence type="ECO:0000256" key="1">
    <source>
        <dbReference type="ARBA" id="ARBA00002378"/>
    </source>
</evidence>
<evidence type="ECO:0000256" key="4">
    <source>
        <dbReference type="ARBA" id="ARBA00022989"/>
    </source>
</evidence>
<organism evidence="8 9">
    <name type="scientific">Brevirhabdus pacifica</name>
    <dbReference type="NCBI Taxonomy" id="1267768"/>
    <lineage>
        <taxon>Bacteria</taxon>
        <taxon>Pseudomonadati</taxon>
        <taxon>Pseudomonadota</taxon>
        <taxon>Alphaproteobacteria</taxon>
        <taxon>Rhodobacterales</taxon>
        <taxon>Paracoccaceae</taxon>
        <taxon>Brevirhabdus</taxon>
    </lineage>
</organism>
<dbReference type="RefSeq" id="WP_076979203.1">
    <property type="nucleotide sequence ID" value="NZ_CP019124.1"/>
</dbReference>
<keyword evidence="3 6" id="KW-0812">Transmembrane</keyword>
<dbReference type="PANTHER" id="PTHR42829:SF2">
    <property type="entry name" value="NADH-UBIQUINONE OXIDOREDUCTASE CHAIN 5"/>
    <property type="match status" value="1"/>
</dbReference>
<evidence type="ECO:0000313" key="8">
    <source>
        <dbReference type="EMBL" id="APX89180.1"/>
    </source>
</evidence>
<dbReference type="GO" id="GO:0042773">
    <property type="term" value="P:ATP synthesis coupled electron transport"/>
    <property type="evidence" value="ECO:0007669"/>
    <property type="project" value="InterPro"/>
</dbReference>
<proteinExistence type="predicted"/>
<evidence type="ECO:0000256" key="2">
    <source>
        <dbReference type="ARBA" id="ARBA00004127"/>
    </source>
</evidence>
<evidence type="ECO:0000256" key="5">
    <source>
        <dbReference type="ARBA" id="ARBA00023136"/>
    </source>
</evidence>
<evidence type="ECO:0000256" key="6">
    <source>
        <dbReference type="RuleBase" id="RU000320"/>
    </source>
</evidence>
<dbReference type="GO" id="GO:0016020">
    <property type="term" value="C:membrane"/>
    <property type="evidence" value="ECO:0007669"/>
    <property type="project" value="UniProtKB-SubCell"/>
</dbReference>
<dbReference type="STRING" id="1267768.BV394_05160"/>
<accession>A0A1U7DGQ3</accession>
<accession>A0A2M9DEM4</accession>
<name>A0A1U7DGQ3_9RHOB</name>
<dbReference type="AlphaFoldDB" id="A0A1U7DGQ3"/>
<comment type="subcellular location">
    <subcellularLocation>
        <location evidence="2">Endomembrane system</location>
        <topology evidence="2">Multi-pass membrane protein</topology>
    </subcellularLocation>
    <subcellularLocation>
        <location evidence="6">Membrane</location>
        <topology evidence="6">Multi-pass membrane protein</topology>
    </subcellularLocation>
</comment>
<keyword evidence="5" id="KW-0472">Membrane</keyword>
<evidence type="ECO:0000259" key="7">
    <source>
        <dbReference type="Pfam" id="PF00361"/>
    </source>
</evidence>
<dbReference type="Pfam" id="PF00361">
    <property type="entry name" value="Proton_antipo_M"/>
    <property type="match status" value="1"/>
</dbReference>
<dbReference type="Gene3D" id="1.20.5.2700">
    <property type="match status" value="1"/>
</dbReference>
<reference evidence="8 9" key="1">
    <citation type="submission" date="2017-01" db="EMBL/GenBank/DDBJ databases">
        <title>Genomic analysis of Xuhuaishuia manganoxidans DY6-4.</title>
        <authorList>
            <person name="Wang X."/>
        </authorList>
    </citation>
    <scope>NUCLEOTIDE SEQUENCE [LARGE SCALE GENOMIC DNA]</scope>
    <source>
        <strain evidence="8 9">DY6-4</strain>
    </source>
</reference>
<keyword evidence="9" id="KW-1185">Reference proteome</keyword>
<dbReference type="OrthoDB" id="9811798at2"/>
<dbReference type="GO" id="GO:0012505">
    <property type="term" value="C:endomembrane system"/>
    <property type="evidence" value="ECO:0007669"/>
    <property type="project" value="UniProtKB-SubCell"/>
</dbReference>
<sequence length="660" mass="66515">MIWTLPLVPALAGLAIWAMGDRPGRALPGAAAFFAAAATLLLAAMLPEGAAPLHWAPGLELRAGLPPMARAVAITVAGVGMAVLLYAAAQEAATGLGRLLGIMLIFVGGMQMVVIADDLLALLIGWEVMGACSWALIGHRWRESAPMRSANYAFVMTRAGDIGLFVALFAVFAGTGSTSYAALGQLEGGMLGVAAWGLLVAAASKSGQLPFAPWLFRAMDGPAAVSALLHSAAMVAAGVYLLARLGPDLAAAPGFAPGALAVGLATAVAGGVVAIRQTHAKKLLAGSTSAQMGLMIAAVGAGFPGVAILHLVVHAAFKAALFIAAGIAHHATGSHDLRDMALGRAMPRVALLVLPAAFSLAAVPPLAGGWSKEEILKALEAAGPVASALGVLAGGLSAAYAARFAILAFGLGREERLPVPAAARAAMLLLGAATLALSLLWVPTVSEAVLDWLGAAAPRGSTGWLIASLAAMGAGLMAGWAGARAPSAPPHHEWLGLSALVDAAIVSPFDWMSRHAARLDDAVIDGMGVPRRDDVPPGRGALALAVRGATGTASLAARFDDAWIDGQRVTPRSRLTPGHATRPAPGGGAIALLTRATAALARIAGRGGEAISDLIPEGSGRVAGLVGADLRRVQTGMAHHYYALLLAGTFAGALFLIFGG</sequence>
<dbReference type="PRINTS" id="PR01434">
    <property type="entry name" value="NADHDHGNASE5"/>
</dbReference>
<dbReference type="GO" id="GO:0003954">
    <property type="term" value="F:NADH dehydrogenase activity"/>
    <property type="evidence" value="ECO:0007669"/>
    <property type="project" value="TreeGrafter"/>
</dbReference>
<dbReference type="InterPro" id="IPR001750">
    <property type="entry name" value="ND/Mrp_TM"/>
</dbReference>
<dbReference type="EMBL" id="CP019124">
    <property type="protein sequence ID" value="APX89180.1"/>
    <property type="molecule type" value="Genomic_DNA"/>
</dbReference>
<dbReference type="PANTHER" id="PTHR42829">
    <property type="entry name" value="NADH-UBIQUINONE OXIDOREDUCTASE CHAIN 5"/>
    <property type="match status" value="1"/>
</dbReference>
<feature type="domain" description="NADH:quinone oxidoreductase/Mrp antiporter transmembrane" evidence="7">
    <location>
        <begin position="116"/>
        <end position="389"/>
    </location>
</feature>
<dbReference type="InterPro" id="IPR003945">
    <property type="entry name" value="NU5C-like"/>
</dbReference>
<gene>
    <name evidence="8" type="ORF">BV394_05160</name>
</gene>
<dbReference type="GO" id="GO:0008137">
    <property type="term" value="F:NADH dehydrogenase (ubiquinone) activity"/>
    <property type="evidence" value="ECO:0007669"/>
    <property type="project" value="InterPro"/>
</dbReference>